<name>A0A1F6TZL2_9PROT</name>
<reference evidence="9 10" key="1">
    <citation type="journal article" date="2016" name="Nat. Commun.">
        <title>Thousands of microbial genomes shed light on interconnected biogeochemical processes in an aquifer system.</title>
        <authorList>
            <person name="Anantharaman K."/>
            <person name="Brown C.T."/>
            <person name="Hug L.A."/>
            <person name="Sharon I."/>
            <person name="Castelle C.J."/>
            <person name="Probst A.J."/>
            <person name="Thomas B.C."/>
            <person name="Singh A."/>
            <person name="Wilkins M.J."/>
            <person name="Karaoz U."/>
            <person name="Brodie E.L."/>
            <person name="Williams K.H."/>
            <person name="Hubbard S.S."/>
            <person name="Banfield J.F."/>
        </authorList>
    </citation>
    <scope>NUCLEOTIDE SEQUENCE [LARGE SCALE GENOMIC DNA]</scope>
</reference>
<sequence>MKGPKQYTLWIDIEHCIGCNACTIACKVENNTPVGVDYTRVIEIEEGDFRDARKTPNVSVTFVPMPCMHCGRPACQAACPVGAITKRKEDGIVLINKDKCIGCRYCAWACPYGAPQFNAEARVMEKCTLCVHRVEKGLLPACVTTCPAKVRFFGELNELTTLMREKRARSVSISVAGADTKPSVQYTTTR</sequence>
<feature type="domain" description="4Fe-4S ferredoxin-type" evidence="8">
    <location>
        <begin position="58"/>
        <end position="89"/>
    </location>
</feature>
<dbReference type="Pfam" id="PF12800">
    <property type="entry name" value="Fer4_4"/>
    <property type="match status" value="1"/>
</dbReference>
<dbReference type="SUPFAM" id="SSF54862">
    <property type="entry name" value="4Fe-4S ferredoxins"/>
    <property type="match status" value="1"/>
</dbReference>
<keyword evidence="3" id="KW-0479">Metal-binding</keyword>
<dbReference type="GO" id="GO:0046872">
    <property type="term" value="F:metal ion binding"/>
    <property type="evidence" value="ECO:0007669"/>
    <property type="project" value="UniProtKB-KW"/>
</dbReference>
<evidence type="ECO:0000256" key="6">
    <source>
        <dbReference type="ARBA" id="ARBA00023004"/>
    </source>
</evidence>
<evidence type="ECO:0000256" key="5">
    <source>
        <dbReference type="ARBA" id="ARBA00022982"/>
    </source>
</evidence>
<proteinExistence type="predicted"/>
<dbReference type="PROSITE" id="PS00198">
    <property type="entry name" value="4FE4S_FER_1"/>
    <property type="match status" value="1"/>
</dbReference>
<feature type="domain" description="4Fe-4S ferredoxin-type" evidence="8">
    <location>
        <begin position="91"/>
        <end position="120"/>
    </location>
</feature>
<evidence type="ECO:0000256" key="4">
    <source>
        <dbReference type="ARBA" id="ARBA00022737"/>
    </source>
</evidence>
<comment type="caution">
    <text evidence="9">The sequence shown here is derived from an EMBL/GenBank/DDBJ whole genome shotgun (WGS) entry which is preliminary data.</text>
</comment>
<keyword evidence="5" id="KW-0249">Electron transport</keyword>
<keyword evidence="2" id="KW-0004">4Fe-4S</keyword>
<dbReference type="CDD" id="cd10551">
    <property type="entry name" value="PsrB"/>
    <property type="match status" value="1"/>
</dbReference>
<dbReference type="AlphaFoldDB" id="A0A1F6TZL2"/>
<evidence type="ECO:0000256" key="1">
    <source>
        <dbReference type="ARBA" id="ARBA00022448"/>
    </source>
</evidence>
<dbReference type="PANTHER" id="PTHR43177:SF5">
    <property type="entry name" value="ANAEROBIC DIMETHYL SULFOXIDE REDUCTASE CHAIN B-RELATED"/>
    <property type="match status" value="1"/>
</dbReference>
<evidence type="ECO:0000259" key="8">
    <source>
        <dbReference type="PROSITE" id="PS51379"/>
    </source>
</evidence>
<dbReference type="Proteomes" id="UP000179037">
    <property type="component" value="Unassembled WGS sequence"/>
</dbReference>
<accession>A0A1F6TZL2</accession>
<evidence type="ECO:0000313" key="9">
    <source>
        <dbReference type="EMBL" id="OGI50547.1"/>
    </source>
</evidence>
<keyword evidence="6" id="KW-0408">Iron</keyword>
<keyword evidence="7" id="KW-0411">Iron-sulfur</keyword>
<dbReference type="PANTHER" id="PTHR43177">
    <property type="entry name" value="PROTEIN NRFC"/>
    <property type="match status" value="1"/>
</dbReference>
<dbReference type="PROSITE" id="PS51379">
    <property type="entry name" value="4FE4S_FER_2"/>
    <property type="match status" value="3"/>
</dbReference>
<dbReference type="InterPro" id="IPR017896">
    <property type="entry name" value="4Fe4S_Fe-S-bd"/>
</dbReference>
<dbReference type="EMBL" id="MFTC01000067">
    <property type="protein sequence ID" value="OGI50547.1"/>
    <property type="molecule type" value="Genomic_DNA"/>
</dbReference>
<dbReference type="GO" id="GO:0051539">
    <property type="term" value="F:4 iron, 4 sulfur cluster binding"/>
    <property type="evidence" value="ECO:0007669"/>
    <property type="project" value="UniProtKB-KW"/>
</dbReference>
<evidence type="ECO:0000256" key="2">
    <source>
        <dbReference type="ARBA" id="ARBA00022485"/>
    </source>
</evidence>
<gene>
    <name evidence="9" type="ORF">A3A87_05635</name>
</gene>
<protein>
    <recommendedName>
        <fullName evidence="8">4Fe-4S ferredoxin-type domain-containing protein</fullName>
    </recommendedName>
</protein>
<dbReference type="Pfam" id="PF13247">
    <property type="entry name" value="Fer4_11"/>
    <property type="match status" value="1"/>
</dbReference>
<keyword evidence="4" id="KW-0677">Repeat</keyword>
<dbReference type="InterPro" id="IPR050954">
    <property type="entry name" value="ET_IronSulfur_Cluster-Binding"/>
</dbReference>
<dbReference type="InterPro" id="IPR017900">
    <property type="entry name" value="4Fe4S_Fe_S_CS"/>
</dbReference>
<feature type="domain" description="4Fe-4S ferredoxin-type" evidence="8">
    <location>
        <begin position="7"/>
        <end position="36"/>
    </location>
</feature>
<dbReference type="STRING" id="1817768.A3A87_05635"/>
<organism evidence="9 10">
    <name type="scientific">Candidatus Muproteobacteria bacterium RIFCSPLOWO2_01_FULL_60_18</name>
    <dbReference type="NCBI Taxonomy" id="1817768"/>
    <lineage>
        <taxon>Bacteria</taxon>
        <taxon>Pseudomonadati</taxon>
        <taxon>Pseudomonadota</taxon>
        <taxon>Candidatus Muproteobacteria</taxon>
    </lineage>
</organism>
<evidence type="ECO:0000256" key="7">
    <source>
        <dbReference type="ARBA" id="ARBA00023014"/>
    </source>
</evidence>
<evidence type="ECO:0000313" key="10">
    <source>
        <dbReference type="Proteomes" id="UP000179037"/>
    </source>
</evidence>
<dbReference type="Gene3D" id="3.30.70.20">
    <property type="match status" value="2"/>
</dbReference>
<evidence type="ECO:0000256" key="3">
    <source>
        <dbReference type="ARBA" id="ARBA00022723"/>
    </source>
</evidence>
<keyword evidence="1" id="KW-0813">Transport</keyword>